<keyword evidence="2" id="KW-1185">Reference proteome</keyword>
<proteinExistence type="predicted"/>
<gene>
    <name evidence="1" type="ORF">GCM10007971_13150</name>
</gene>
<evidence type="ECO:0000313" key="2">
    <source>
        <dbReference type="Proteomes" id="UP000624041"/>
    </source>
</evidence>
<dbReference type="EMBL" id="BMOS01000007">
    <property type="protein sequence ID" value="GGN54886.1"/>
    <property type="molecule type" value="Genomic_DNA"/>
</dbReference>
<reference evidence="1" key="2">
    <citation type="submission" date="2020-09" db="EMBL/GenBank/DDBJ databases">
        <authorList>
            <person name="Sun Q."/>
            <person name="Ohkuma M."/>
        </authorList>
    </citation>
    <scope>NUCLEOTIDE SEQUENCE</scope>
    <source>
        <strain evidence="1">JCM 17251</strain>
    </source>
</reference>
<organism evidence="1 2">
    <name type="scientific">Oceanobacillus indicireducens</name>
    <dbReference type="NCBI Taxonomy" id="1004261"/>
    <lineage>
        <taxon>Bacteria</taxon>
        <taxon>Bacillati</taxon>
        <taxon>Bacillota</taxon>
        <taxon>Bacilli</taxon>
        <taxon>Bacillales</taxon>
        <taxon>Bacillaceae</taxon>
        <taxon>Oceanobacillus</taxon>
    </lineage>
</organism>
<comment type="caution">
    <text evidence="1">The sequence shown here is derived from an EMBL/GenBank/DDBJ whole genome shotgun (WGS) entry which is preliminary data.</text>
</comment>
<dbReference type="Proteomes" id="UP000624041">
    <property type="component" value="Unassembled WGS sequence"/>
</dbReference>
<accession>A0A917XUZ3</accession>
<name>A0A917XUZ3_9BACI</name>
<dbReference type="AlphaFoldDB" id="A0A917XUZ3"/>
<dbReference type="RefSeq" id="WP_188856523.1">
    <property type="nucleotide sequence ID" value="NZ_BMOS01000007.1"/>
</dbReference>
<evidence type="ECO:0000313" key="1">
    <source>
        <dbReference type="EMBL" id="GGN54886.1"/>
    </source>
</evidence>
<reference evidence="1" key="1">
    <citation type="journal article" date="2014" name="Int. J. Syst. Evol. Microbiol.">
        <title>Complete genome sequence of Corynebacterium casei LMG S-19264T (=DSM 44701T), isolated from a smear-ripened cheese.</title>
        <authorList>
            <consortium name="US DOE Joint Genome Institute (JGI-PGF)"/>
            <person name="Walter F."/>
            <person name="Albersmeier A."/>
            <person name="Kalinowski J."/>
            <person name="Ruckert C."/>
        </authorList>
    </citation>
    <scope>NUCLEOTIDE SEQUENCE</scope>
    <source>
        <strain evidence="1">JCM 17251</strain>
    </source>
</reference>
<sequence length="99" mass="11645">MMEKSREELIAEAAVRNNMPYDELERIVSSIEDMCETISEAIYQAFKCLSQVITGIFEEINYIKKKKSHEYNWHVPQKIIIGHQVLDRTPTVPHVRNRL</sequence>
<protein>
    <submittedName>
        <fullName evidence="1">Uncharacterized protein</fullName>
    </submittedName>
</protein>